<keyword evidence="1" id="KW-0812">Transmembrane</keyword>
<dbReference type="EMBL" id="CAJHIS010000060">
    <property type="protein sequence ID" value="CAD6495104.1"/>
    <property type="molecule type" value="Genomic_DNA"/>
</dbReference>
<name>A0A811TH50_9EURY</name>
<protein>
    <submittedName>
        <fullName evidence="2">Uncharacterized protein</fullName>
    </submittedName>
</protein>
<feature type="transmembrane region" description="Helical" evidence="1">
    <location>
        <begin position="29"/>
        <end position="48"/>
    </location>
</feature>
<keyword evidence="1" id="KW-1133">Transmembrane helix</keyword>
<proteinExistence type="predicted"/>
<organism evidence="2 3">
    <name type="scientific">Candidatus Argoarchaeum ethanivorans</name>
    <dbReference type="NCBI Taxonomy" id="2608793"/>
    <lineage>
        <taxon>Archaea</taxon>
        <taxon>Methanobacteriati</taxon>
        <taxon>Methanobacteriota</taxon>
        <taxon>Stenosarchaea group</taxon>
        <taxon>Methanomicrobia</taxon>
        <taxon>Methanosarcinales</taxon>
        <taxon>Methanosarcinales incertae sedis</taxon>
        <taxon>GOM Arc I cluster</taxon>
        <taxon>Candidatus Argoarchaeum</taxon>
    </lineage>
</organism>
<evidence type="ECO:0000313" key="3">
    <source>
        <dbReference type="Proteomes" id="UP000634805"/>
    </source>
</evidence>
<gene>
    <name evidence="2" type="ORF">EMLJLAPB_01196</name>
</gene>
<sequence>MSIIVILVQTLIPIVILVILVWKKQWQILLGISILAASNGFFAQNTYLIGDTMGTLSGCSSYTEMGEIRCLQTHISMLELVVISFLKAIFILILAIFAWLQKGDRSIERINE</sequence>
<accession>A0A811TH50</accession>
<evidence type="ECO:0000313" key="2">
    <source>
        <dbReference type="EMBL" id="CAD6495104.1"/>
    </source>
</evidence>
<feature type="transmembrane region" description="Helical" evidence="1">
    <location>
        <begin position="80"/>
        <end position="100"/>
    </location>
</feature>
<evidence type="ECO:0000256" key="1">
    <source>
        <dbReference type="SAM" id="Phobius"/>
    </source>
</evidence>
<feature type="transmembrane region" description="Helical" evidence="1">
    <location>
        <begin position="6"/>
        <end position="22"/>
    </location>
</feature>
<reference evidence="2" key="1">
    <citation type="submission" date="2020-10" db="EMBL/GenBank/DDBJ databases">
        <authorList>
            <person name="Hahn C.J."/>
            <person name="Laso-Perez R."/>
            <person name="Vulcano F."/>
            <person name="Vaziourakis K.-M."/>
            <person name="Stokke R."/>
            <person name="Steen I.H."/>
            <person name="Teske A."/>
            <person name="Boetius A."/>
            <person name="Liebeke M."/>
            <person name="Amann R."/>
            <person name="Knittel K."/>
        </authorList>
    </citation>
    <scope>NUCLEOTIDE SEQUENCE</scope>
    <source>
        <strain evidence="2">Gfbio:e3339647-f889-4370-9287-4fb5cb688e4c:AG392D22_GoMArc1</strain>
    </source>
</reference>
<dbReference type="AlphaFoldDB" id="A0A811TH50"/>
<keyword evidence="1" id="KW-0472">Membrane</keyword>
<comment type="caution">
    <text evidence="2">The sequence shown here is derived from an EMBL/GenBank/DDBJ whole genome shotgun (WGS) entry which is preliminary data.</text>
</comment>
<dbReference type="Proteomes" id="UP000634805">
    <property type="component" value="Unassembled WGS sequence"/>
</dbReference>